<evidence type="ECO:0000259" key="6">
    <source>
        <dbReference type="Pfam" id="PF01370"/>
    </source>
</evidence>
<feature type="binding site" evidence="5">
    <location>
        <position position="188"/>
    </location>
    <ligand>
        <name>substrate</name>
    </ligand>
</feature>
<feature type="binding site" evidence="5">
    <location>
        <position position="180"/>
    </location>
    <ligand>
        <name>NADP(+)</name>
        <dbReference type="ChEBI" id="CHEBI:58349"/>
    </ligand>
</feature>
<dbReference type="CDD" id="cd05239">
    <property type="entry name" value="GDP_FS_SDR_e"/>
    <property type="match status" value="1"/>
</dbReference>
<comment type="caution">
    <text evidence="5">Lacks conserved residue(s) required for the propagation of feature annotation.</text>
</comment>
<feature type="domain" description="NAD-dependent epimerase/dehydratase" evidence="6">
    <location>
        <begin position="7"/>
        <end position="239"/>
    </location>
</feature>
<gene>
    <name evidence="5" type="primary">fcl</name>
    <name evidence="7" type="ORF">PQR63_12040</name>
</gene>
<proteinExistence type="inferred from homology"/>
<dbReference type="Proteomes" id="UP001629214">
    <property type="component" value="Unassembled WGS sequence"/>
</dbReference>
<dbReference type="EMBL" id="JAQQFR010000007">
    <property type="protein sequence ID" value="MFL9879120.1"/>
    <property type="molecule type" value="Genomic_DNA"/>
</dbReference>
<feature type="site" description="Important for catalytic activity" evidence="5">
    <location>
        <position position="109"/>
    </location>
</feature>
<feature type="site" description="Important for catalytic activity" evidence="5">
    <location>
        <position position="107"/>
    </location>
</feature>
<comment type="pathway">
    <text evidence="5">Nucleotide-sugar biosynthesis; GDP-L-fucose biosynthesis via de novo pathway; GDP-L-fucose from GDP-alpha-D-mannose: step 2/2.</text>
</comment>
<reference evidence="7 8" key="1">
    <citation type="journal article" date="2024" name="Chem. Sci.">
        <title>Discovery of megapolipeptins by genome mining of a Burkholderiales bacteria collection.</title>
        <authorList>
            <person name="Paulo B.S."/>
            <person name="Recchia M.J.J."/>
            <person name="Lee S."/>
            <person name="Fergusson C.H."/>
            <person name="Romanowski S.B."/>
            <person name="Hernandez A."/>
            <person name="Krull N."/>
            <person name="Liu D.Y."/>
            <person name="Cavanagh H."/>
            <person name="Bos A."/>
            <person name="Gray C.A."/>
            <person name="Murphy B.T."/>
            <person name="Linington R.G."/>
            <person name="Eustaquio A.S."/>
        </authorList>
    </citation>
    <scope>NUCLEOTIDE SEQUENCE [LARGE SCALE GENOMIC DNA]</scope>
    <source>
        <strain evidence="7 8">RL21-008-BIB-B</strain>
    </source>
</reference>
<comment type="catalytic activity">
    <reaction evidence="5">
        <text>GDP-beta-L-fucose + NADP(+) = GDP-4-dehydro-alpha-D-rhamnose + NADPH + H(+)</text>
        <dbReference type="Rhea" id="RHEA:18885"/>
        <dbReference type="ChEBI" id="CHEBI:15378"/>
        <dbReference type="ChEBI" id="CHEBI:57273"/>
        <dbReference type="ChEBI" id="CHEBI:57783"/>
        <dbReference type="ChEBI" id="CHEBI:57964"/>
        <dbReference type="ChEBI" id="CHEBI:58349"/>
        <dbReference type="EC" id="1.1.1.271"/>
    </reaction>
</comment>
<feature type="binding site" evidence="5">
    <location>
        <begin position="11"/>
        <end position="17"/>
    </location>
    <ligand>
        <name>NADP(+)</name>
        <dbReference type="ChEBI" id="CHEBI:58349"/>
    </ligand>
</feature>
<keyword evidence="2 5" id="KW-0521">NADP</keyword>
<keyword evidence="4 5" id="KW-0413">Isomerase</keyword>
<evidence type="ECO:0000313" key="7">
    <source>
        <dbReference type="EMBL" id="MFL9879120.1"/>
    </source>
</evidence>
<evidence type="ECO:0000256" key="5">
    <source>
        <dbReference type="HAMAP-Rule" id="MF_00956"/>
    </source>
</evidence>
<dbReference type="PANTHER" id="PTHR43238:SF1">
    <property type="entry name" value="GDP-L-FUCOSE SYNTHASE"/>
    <property type="match status" value="1"/>
</dbReference>
<evidence type="ECO:0000313" key="8">
    <source>
        <dbReference type="Proteomes" id="UP001629214"/>
    </source>
</evidence>
<organism evidence="7 8">
    <name type="scientific">Herbaspirillum rhizosphaerae</name>
    <dbReference type="NCBI Taxonomy" id="346179"/>
    <lineage>
        <taxon>Bacteria</taxon>
        <taxon>Pseudomonadati</taxon>
        <taxon>Pseudomonadota</taxon>
        <taxon>Betaproteobacteria</taxon>
        <taxon>Burkholderiales</taxon>
        <taxon>Oxalobacteraceae</taxon>
        <taxon>Herbaspirillum</taxon>
    </lineage>
</organism>
<dbReference type="SUPFAM" id="SSF51735">
    <property type="entry name" value="NAD(P)-binding Rossmann-fold domains"/>
    <property type="match status" value="1"/>
</dbReference>
<evidence type="ECO:0000256" key="3">
    <source>
        <dbReference type="ARBA" id="ARBA00023002"/>
    </source>
</evidence>
<dbReference type="Gene3D" id="3.40.50.720">
    <property type="entry name" value="NAD(P)-binding Rossmann-like Domain"/>
    <property type="match status" value="1"/>
</dbReference>
<dbReference type="InterPro" id="IPR028614">
    <property type="entry name" value="GDP_fucose/colitose_synth"/>
</dbReference>
<feature type="active site" description="Proton donor/acceptor" evidence="5">
    <location>
        <position position="136"/>
    </location>
</feature>
<keyword evidence="5" id="KW-0511">Multifunctional enzyme</keyword>
<comment type="caution">
    <text evidence="7">The sequence shown here is derived from an EMBL/GenBank/DDBJ whole genome shotgun (WGS) entry which is preliminary data.</text>
</comment>
<feature type="binding site" evidence="5">
    <location>
        <position position="210"/>
    </location>
    <ligand>
        <name>substrate</name>
    </ligand>
</feature>
<sequence>MSAKSKILLTGGGGMVGRNLLEVAAARNVEIIAPSSRELDLMDRLAVSSYLKYLKPDCVIHAAGRVGGIQANLREPVLFLVQNWDMGQNLIMAARDAGIKQLINLGSSCMYPRNSPDALREEDVLSGALEPTNEGYAIAKCAVARLCDYIQRENPEYHYKTLIPCNLYGRYDKFDPAHSHLVPAVIHKLHRAKENGVAAVDIWGDGSARREFMYAGDLANAILSAIDRFDTLPNLMNVGLGHDFAVNDYYRVGAQIVGYTGEFEHDLTKPVGMMRKLTDVSRAQDWGWSAETSLEDGLRATYSYYLESGVANVLSAG</sequence>
<dbReference type="Gene3D" id="3.90.25.10">
    <property type="entry name" value="UDP-galactose 4-epimerase, domain 1"/>
    <property type="match status" value="1"/>
</dbReference>
<dbReference type="InterPro" id="IPR001509">
    <property type="entry name" value="Epimerase_deHydtase"/>
</dbReference>
<name>A0ABW8Z9A8_9BURK</name>
<dbReference type="EC" id="1.1.1.271" evidence="5"/>
<keyword evidence="8" id="KW-1185">Reference proteome</keyword>
<keyword evidence="3 5" id="KW-0560">Oxidoreductase</keyword>
<comment type="function">
    <text evidence="5">Catalyzes the two-step NADP-dependent conversion of GDP-4-dehydro-6-deoxy-D-mannose to GDP-fucose, involving an epimerase and a reductase reaction.</text>
</comment>
<dbReference type="PANTHER" id="PTHR43238">
    <property type="entry name" value="GDP-L-FUCOSE SYNTHASE"/>
    <property type="match status" value="1"/>
</dbReference>
<dbReference type="HAMAP" id="MF_00956">
    <property type="entry name" value="GDP_fucose_synth"/>
    <property type="match status" value="1"/>
</dbReference>
<evidence type="ECO:0000256" key="4">
    <source>
        <dbReference type="ARBA" id="ARBA00023235"/>
    </source>
</evidence>
<evidence type="ECO:0000256" key="2">
    <source>
        <dbReference type="ARBA" id="ARBA00022857"/>
    </source>
</evidence>
<feature type="binding site" evidence="5">
    <location>
        <position position="203"/>
    </location>
    <ligand>
        <name>substrate</name>
    </ligand>
</feature>
<accession>A0ABW8Z9A8</accession>
<evidence type="ECO:0000256" key="1">
    <source>
        <dbReference type="ARBA" id="ARBA00005959"/>
    </source>
</evidence>
<feature type="binding site" evidence="5">
    <location>
        <begin position="105"/>
        <end position="108"/>
    </location>
    <ligand>
        <name>NADP(+)</name>
        <dbReference type="ChEBI" id="CHEBI:58349"/>
    </ligand>
</feature>
<dbReference type="InterPro" id="IPR036291">
    <property type="entry name" value="NAD(P)-bd_dom_sf"/>
</dbReference>
<feature type="binding site" evidence="5">
    <location>
        <begin position="164"/>
        <end position="167"/>
    </location>
    <ligand>
        <name>NADP(+)</name>
        <dbReference type="ChEBI" id="CHEBI:58349"/>
    </ligand>
</feature>
<comment type="similarity">
    <text evidence="1 5">Belongs to the NAD(P)-dependent epimerase/dehydratase family. Fucose synthase subfamily.</text>
</comment>
<protein>
    <recommendedName>
        <fullName evidence="5">GDP-L-fucose synthase</fullName>
        <ecNumber evidence="5">1.1.1.271</ecNumber>
    </recommendedName>
    <alternativeName>
        <fullName evidence="5">GDP-4-keto-6-deoxy-D-mannose-3,5-epimerase-4-reductase</fullName>
    </alternativeName>
</protein>
<dbReference type="Pfam" id="PF01370">
    <property type="entry name" value="Epimerase"/>
    <property type="match status" value="1"/>
</dbReference>
<dbReference type="RefSeq" id="WP_408168122.1">
    <property type="nucleotide sequence ID" value="NZ_JAQQFR010000007.1"/>
</dbReference>
<feature type="binding site" evidence="5">
    <location>
        <position position="140"/>
    </location>
    <ligand>
        <name>NADP(+)</name>
        <dbReference type="ChEBI" id="CHEBI:58349"/>
    </ligand>
</feature>